<dbReference type="Gene3D" id="3.30.70.1950">
    <property type="match status" value="1"/>
</dbReference>
<keyword evidence="3" id="KW-1185">Reference proteome</keyword>
<dbReference type="PANTHER" id="PTHR39161:SF2">
    <property type="entry name" value="ADAPTER PROTEIN MECA 2"/>
    <property type="match status" value="1"/>
</dbReference>
<dbReference type="PANTHER" id="PTHR39161">
    <property type="entry name" value="ADAPTER PROTEIN MECA"/>
    <property type="match status" value="1"/>
</dbReference>
<dbReference type="PIRSF" id="PIRSF029008">
    <property type="entry name" value="MecA"/>
    <property type="match status" value="1"/>
</dbReference>
<dbReference type="InterPro" id="IPR038471">
    <property type="entry name" value="MecA_C_sf"/>
</dbReference>
<gene>
    <name evidence="2" type="ORF">OS242_03230</name>
</gene>
<evidence type="ECO:0000313" key="3">
    <source>
        <dbReference type="Proteomes" id="UP001208017"/>
    </source>
</evidence>
<sequence length="203" mass="23408">MRVERIADNKVRIFITYDDLDERGIERDEIWQNGRKVQELFWDMMEHAYLEVGFEVGGPVAVEAFTMPTEGVVVVVTRLPGLPNSVEREAVLDEEELELDTETPDPFGAFTFVFQDLEDVIRAAHSLAQYEGVGGTLYHYRGRYHLFFDEEEIGEEMYDTFWSILHEYGELSSTTKAMLDEYGKRVMDGNAIPTIIAHFPLQK</sequence>
<organism evidence="2 3">
    <name type="scientific">Tumebacillus lacus</name>
    <dbReference type="NCBI Taxonomy" id="2995335"/>
    <lineage>
        <taxon>Bacteria</taxon>
        <taxon>Bacillati</taxon>
        <taxon>Bacillota</taxon>
        <taxon>Bacilli</taxon>
        <taxon>Bacillales</taxon>
        <taxon>Alicyclobacillaceae</taxon>
        <taxon>Tumebacillus</taxon>
    </lineage>
</organism>
<accession>A0ABT3WWF6</accession>
<reference evidence="2 3" key="1">
    <citation type="submission" date="2022-11" db="EMBL/GenBank/DDBJ databases">
        <title>Study of microbial diversity in lake waters.</title>
        <authorList>
            <person name="Zhang J."/>
        </authorList>
    </citation>
    <scope>NUCLEOTIDE SEQUENCE [LARGE SCALE GENOMIC DNA]</scope>
    <source>
        <strain evidence="2 3">DT12</strain>
    </source>
</reference>
<dbReference type="InterPro" id="IPR008681">
    <property type="entry name" value="Neg-reg_MecA"/>
</dbReference>
<dbReference type="RefSeq" id="WP_267150204.1">
    <property type="nucleotide sequence ID" value="NZ_JAPMLT010000001.1"/>
</dbReference>
<dbReference type="Pfam" id="PF05389">
    <property type="entry name" value="MecA"/>
    <property type="match status" value="1"/>
</dbReference>
<comment type="similarity">
    <text evidence="1">Belongs to the MecA family.</text>
</comment>
<evidence type="ECO:0000313" key="2">
    <source>
        <dbReference type="EMBL" id="MCX7568974.1"/>
    </source>
</evidence>
<comment type="caution">
    <text evidence="2">The sequence shown here is derived from an EMBL/GenBank/DDBJ whole genome shotgun (WGS) entry which is preliminary data.</text>
</comment>
<protein>
    <submittedName>
        <fullName evidence="2">Adaptor protein MecA</fullName>
    </submittedName>
</protein>
<name>A0ABT3WWF6_9BACL</name>
<dbReference type="EMBL" id="JAPMLT010000001">
    <property type="protein sequence ID" value="MCX7568974.1"/>
    <property type="molecule type" value="Genomic_DNA"/>
</dbReference>
<proteinExistence type="inferred from homology"/>
<evidence type="ECO:0000256" key="1">
    <source>
        <dbReference type="ARBA" id="ARBA00005397"/>
    </source>
</evidence>
<dbReference type="Proteomes" id="UP001208017">
    <property type="component" value="Unassembled WGS sequence"/>
</dbReference>